<dbReference type="PANTHER" id="PTHR37305">
    <property type="entry name" value="INTEGRAL MEMBRANE PROTEIN-RELATED"/>
    <property type="match status" value="1"/>
</dbReference>
<dbReference type="RefSeq" id="WP_142103159.1">
    <property type="nucleotide sequence ID" value="NZ_VIGH01000012.1"/>
</dbReference>
<reference evidence="2 3" key="1">
    <citation type="submission" date="2019-06" db="EMBL/GenBank/DDBJ databases">
        <title>Rhodococcus spaelei sp. nov., isolated from a cave.</title>
        <authorList>
            <person name="Lee S.D."/>
        </authorList>
    </citation>
    <scope>NUCLEOTIDE SEQUENCE [LARGE SCALE GENOMIC DNA]</scope>
    <source>
        <strain evidence="2 3">C9-5</strain>
    </source>
</reference>
<sequence length="293" mass="30994">MSTRDGQAPEPYTDGRAAGYHARRTLPLRTELVRQFKRRRTHLALGFLAVLPVILAVAFAIGGGSGSSSGTIDLIDLGTRGGVNFTVFSLFMSVGFLLIVVVALFFGDSVASEASWSSLRYLLAIPVPRSRLLQQKAIVSAVLSVLALLLLFAVALALGTALYGTGPLVTPFGDSLGYGEAVGRLALALTYIAVNLTWVAGLAMLLSVLTDAPLGAVGGTVMVSILVQILDQITALGHWRDVLPGHFSFAWTRFLAPTVDWHDVVVGSFSALACAAVFGVCAWQRFSAKDITS</sequence>
<feature type="transmembrane region" description="Helical" evidence="1">
    <location>
        <begin position="212"/>
        <end position="230"/>
    </location>
</feature>
<dbReference type="EMBL" id="VIGH01000012">
    <property type="protein sequence ID" value="TQF65462.1"/>
    <property type="molecule type" value="Genomic_DNA"/>
</dbReference>
<keyword evidence="1" id="KW-0472">Membrane</keyword>
<protein>
    <submittedName>
        <fullName evidence="2">ABC transporter permease subunit</fullName>
    </submittedName>
</protein>
<gene>
    <name evidence="2" type="ORF">FK531_21590</name>
</gene>
<feature type="transmembrane region" description="Helical" evidence="1">
    <location>
        <begin position="264"/>
        <end position="283"/>
    </location>
</feature>
<dbReference type="AlphaFoldDB" id="A0A541AZI2"/>
<dbReference type="OrthoDB" id="3822483at2"/>
<feature type="transmembrane region" description="Helical" evidence="1">
    <location>
        <begin position="43"/>
        <end position="65"/>
    </location>
</feature>
<feature type="transmembrane region" description="Helical" evidence="1">
    <location>
        <begin position="85"/>
        <end position="106"/>
    </location>
</feature>
<accession>A0A541AZI2</accession>
<dbReference type="Proteomes" id="UP000316256">
    <property type="component" value="Unassembled WGS sequence"/>
</dbReference>
<evidence type="ECO:0000256" key="1">
    <source>
        <dbReference type="SAM" id="Phobius"/>
    </source>
</evidence>
<dbReference type="GO" id="GO:0140359">
    <property type="term" value="F:ABC-type transporter activity"/>
    <property type="evidence" value="ECO:0007669"/>
    <property type="project" value="InterPro"/>
</dbReference>
<keyword evidence="3" id="KW-1185">Reference proteome</keyword>
<keyword evidence="1" id="KW-0812">Transmembrane</keyword>
<evidence type="ECO:0000313" key="3">
    <source>
        <dbReference type="Proteomes" id="UP000316256"/>
    </source>
</evidence>
<organism evidence="2 3">
    <name type="scientific">Rhodococcus spelaei</name>
    <dbReference type="NCBI Taxonomy" id="2546320"/>
    <lineage>
        <taxon>Bacteria</taxon>
        <taxon>Bacillati</taxon>
        <taxon>Actinomycetota</taxon>
        <taxon>Actinomycetes</taxon>
        <taxon>Mycobacteriales</taxon>
        <taxon>Nocardiaceae</taxon>
        <taxon>Rhodococcus</taxon>
    </lineage>
</organism>
<evidence type="ECO:0000313" key="2">
    <source>
        <dbReference type="EMBL" id="TQF65462.1"/>
    </source>
</evidence>
<dbReference type="GO" id="GO:0005886">
    <property type="term" value="C:plasma membrane"/>
    <property type="evidence" value="ECO:0007669"/>
    <property type="project" value="UniProtKB-SubCell"/>
</dbReference>
<dbReference type="PANTHER" id="PTHR37305:SF1">
    <property type="entry name" value="MEMBRANE PROTEIN"/>
    <property type="match status" value="1"/>
</dbReference>
<feature type="transmembrane region" description="Helical" evidence="1">
    <location>
        <begin position="138"/>
        <end position="165"/>
    </location>
</feature>
<keyword evidence="1" id="KW-1133">Transmembrane helix</keyword>
<name>A0A541AZI2_9NOCA</name>
<dbReference type="Pfam" id="PF12730">
    <property type="entry name" value="ABC2_membrane_4"/>
    <property type="match status" value="1"/>
</dbReference>
<feature type="transmembrane region" description="Helical" evidence="1">
    <location>
        <begin position="185"/>
        <end position="205"/>
    </location>
</feature>
<proteinExistence type="predicted"/>
<comment type="caution">
    <text evidence="2">The sequence shown here is derived from an EMBL/GenBank/DDBJ whole genome shotgun (WGS) entry which is preliminary data.</text>
</comment>